<gene>
    <name evidence="2" type="ORF">P3T76_011649</name>
</gene>
<name>A0AAD9G8K0_9STRA</name>
<accession>A0AAD9G8K0</accession>
<dbReference type="EMBL" id="JASMQC010000027">
    <property type="protein sequence ID" value="KAK1933889.1"/>
    <property type="molecule type" value="Genomic_DNA"/>
</dbReference>
<sequence>MRVVNTTGVYVEDTCTLLKHWRTYGLMVQAPDDLPVCSTGDVCVHNQYNSEWEYTNDLNPTDPTRLDQILSVFRSRYADTVDLSVLPGVVVIQILFMGVVSLYQVMSHQQSVLLTQIWAYRCQNGRMQLIYLAQITYHLAFNSNLYYLGLSTGLNCKPFTEFIRL</sequence>
<evidence type="ECO:0000256" key="1">
    <source>
        <dbReference type="SAM" id="Phobius"/>
    </source>
</evidence>
<proteinExistence type="predicted"/>
<keyword evidence="1" id="KW-1133">Transmembrane helix</keyword>
<evidence type="ECO:0000313" key="3">
    <source>
        <dbReference type="Proteomes" id="UP001259832"/>
    </source>
</evidence>
<organism evidence="2 3">
    <name type="scientific">Phytophthora citrophthora</name>
    <dbReference type="NCBI Taxonomy" id="4793"/>
    <lineage>
        <taxon>Eukaryota</taxon>
        <taxon>Sar</taxon>
        <taxon>Stramenopiles</taxon>
        <taxon>Oomycota</taxon>
        <taxon>Peronosporomycetes</taxon>
        <taxon>Peronosporales</taxon>
        <taxon>Peronosporaceae</taxon>
        <taxon>Phytophthora</taxon>
    </lineage>
</organism>
<comment type="caution">
    <text evidence="2">The sequence shown here is derived from an EMBL/GenBank/DDBJ whole genome shotgun (WGS) entry which is preliminary data.</text>
</comment>
<feature type="transmembrane region" description="Helical" evidence="1">
    <location>
        <begin position="83"/>
        <end position="103"/>
    </location>
</feature>
<reference evidence="2" key="1">
    <citation type="submission" date="2023-08" db="EMBL/GenBank/DDBJ databases">
        <title>Reference Genome Resource for the Citrus Pathogen Phytophthora citrophthora.</title>
        <authorList>
            <person name="Moller H."/>
            <person name="Coetzee B."/>
            <person name="Rose L.J."/>
            <person name="Van Niekerk J.M."/>
        </authorList>
    </citation>
    <scope>NUCLEOTIDE SEQUENCE</scope>
    <source>
        <strain evidence="2">STE-U-9442</strain>
    </source>
</reference>
<protein>
    <submittedName>
        <fullName evidence="2">Uncharacterized protein</fullName>
    </submittedName>
</protein>
<keyword evidence="1" id="KW-0812">Transmembrane</keyword>
<keyword evidence="1" id="KW-0472">Membrane</keyword>
<dbReference type="AlphaFoldDB" id="A0AAD9G8K0"/>
<dbReference type="Proteomes" id="UP001259832">
    <property type="component" value="Unassembled WGS sequence"/>
</dbReference>
<keyword evidence="3" id="KW-1185">Reference proteome</keyword>
<evidence type="ECO:0000313" key="2">
    <source>
        <dbReference type="EMBL" id="KAK1933889.1"/>
    </source>
</evidence>